<evidence type="ECO:0000259" key="9">
    <source>
        <dbReference type="PROSITE" id="PS51767"/>
    </source>
</evidence>
<evidence type="ECO:0000256" key="5">
    <source>
        <dbReference type="ARBA" id="ARBA00022801"/>
    </source>
</evidence>
<feature type="chain" id="PRO_5016596733" evidence="8">
    <location>
        <begin position="18"/>
        <end position="423"/>
    </location>
</feature>
<dbReference type="Pfam" id="PF00026">
    <property type="entry name" value="Asp"/>
    <property type="match status" value="2"/>
</dbReference>
<feature type="domain" description="Peptidase A1" evidence="9">
    <location>
        <begin position="65"/>
        <end position="423"/>
    </location>
</feature>
<accession>A0A371C981</accession>
<dbReference type="InterPro" id="IPR033121">
    <property type="entry name" value="PEPTIDASE_A1"/>
</dbReference>
<evidence type="ECO:0000256" key="6">
    <source>
        <dbReference type="ARBA" id="ARBA00023145"/>
    </source>
</evidence>
<feature type="region of interest" description="Disordered" evidence="7">
    <location>
        <begin position="397"/>
        <end position="416"/>
    </location>
</feature>
<keyword evidence="6" id="KW-0865">Zymogen</keyword>
<dbReference type="AlphaFoldDB" id="A0A371C981"/>
<protein>
    <submittedName>
        <fullName evidence="10">Aspartic peptidase domain-containing protein</fullName>
    </submittedName>
</protein>
<dbReference type="PROSITE" id="PS51767">
    <property type="entry name" value="PEPTIDASE_A1"/>
    <property type="match status" value="1"/>
</dbReference>
<evidence type="ECO:0000256" key="8">
    <source>
        <dbReference type="SAM" id="SignalP"/>
    </source>
</evidence>
<dbReference type="PANTHER" id="PTHR47965">
    <property type="entry name" value="ASPARTYL PROTEASE-RELATED"/>
    <property type="match status" value="1"/>
</dbReference>
<dbReference type="GO" id="GO:0031505">
    <property type="term" value="P:fungal-type cell wall organization"/>
    <property type="evidence" value="ECO:0007669"/>
    <property type="project" value="TreeGrafter"/>
</dbReference>
<evidence type="ECO:0000256" key="4">
    <source>
        <dbReference type="ARBA" id="ARBA00022750"/>
    </source>
</evidence>
<dbReference type="VEuPathDB" id="FungiDB:YALI1_B07043g"/>
<evidence type="ECO:0000256" key="1">
    <source>
        <dbReference type="ARBA" id="ARBA00007447"/>
    </source>
</evidence>
<dbReference type="PRINTS" id="PR00792">
    <property type="entry name" value="PEPSIN"/>
</dbReference>
<dbReference type="InterPro" id="IPR021109">
    <property type="entry name" value="Peptidase_aspartic_dom_sf"/>
</dbReference>
<gene>
    <name evidence="10" type="ORF">B0I71DRAFT_170146</name>
</gene>
<dbReference type="GO" id="GO:0005576">
    <property type="term" value="C:extracellular region"/>
    <property type="evidence" value="ECO:0007669"/>
    <property type="project" value="TreeGrafter"/>
</dbReference>
<evidence type="ECO:0000256" key="2">
    <source>
        <dbReference type="ARBA" id="ARBA00022670"/>
    </source>
</evidence>
<feature type="signal peptide" evidence="8">
    <location>
        <begin position="1"/>
        <end position="17"/>
    </location>
</feature>
<dbReference type="GO" id="GO:0006508">
    <property type="term" value="P:proteolysis"/>
    <property type="evidence" value="ECO:0007669"/>
    <property type="project" value="UniProtKB-KW"/>
</dbReference>
<dbReference type="PANTHER" id="PTHR47965:SF12">
    <property type="entry name" value="ASPARTIC PROTEINASE 3-RELATED"/>
    <property type="match status" value="1"/>
</dbReference>
<dbReference type="InterPro" id="IPR001461">
    <property type="entry name" value="Aspartic_peptidase_A1"/>
</dbReference>
<evidence type="ECO:0000256" key="3">
    <source>
        <dbReference type="ARBA" id="ARBA00022729"/>
    </source>
</evidence>
<dbReference type="Gene3D" id="2.40.70.10">
    <property type="entry name" value="Acid Proteases"/>
    <property type="match status" value="2"/>
</dbReference>
<keyword evidence="2" id="KW-0645">Protease</keyword>
<sequence length="423" mass="44818">MFTTLRTLAVFTALVAAAPAPAPKFVKIESTTLPTVHTANPDSLNNPNKAPADPSAVLGNQLVEYAVNITLGIPGQPFSVQIDTGSSDLWVKSDGSSGAFNKKASSTFQEDVPNGFAIAHGDKTSAIGDWVKDTINIGGVSIDQYSIDQYEFAMATQTNTDPVFGIGYPSNEASYVNNLGNGDQFQYDNLPIRLAKDGFINTPAYSLYLDSLQSQTDSLLFGAVDTSKFTGGLALLPFIKDEPSDPSPREFQVPRVSSVATKNQVDGFTNINITYNCQGQKIVVPINQLFIPLNDSNGNQLYITINGSDEPAYSFLVGDNGSNSGQSVLGDGFLRSAYVVYDLKNNQAATGQVNYNGGAENLKEIDSNDIPSATAAPSVATWTADNDITSDYATATTQYSAHPSGQSSGNDPFGGDPFGSLGF</sequence>
<evidence type="ECO:0000256" key="7">
    <source>
        <dbReference type="SAM" id="MobiDB-lite"/>
    </source>
</evidence>
<keyword evidence="5" id="KW-0378">Hydrolase</keyword>
<evidence type="ECO:0000313" key="10">
    <source>
        <dbReference type="EMBL" id="RDW26864.1"/>
    </source>
</evidence>
<comment type="similarity">
    <text evidence="1">Belongs to the peptidase A1 family.</text>
</comment>
<dbReference type="Proteomes" id="UP000256601">
    <property type="component" value="Unassembled WGS sequence"/>
</dbReference>
<reference evidence="10 11" key="1">
    <citation type="submission" date="2018-07" db="EMBL/GenBank/DDBJ databases">
        <title>Draft Genome Assemblies for Five Robust Yarrowia lipolytica Strains Exhibiting High Lipid Production and Pentose Sugar Utilization and Sugar Alcohol Secretion from Undetoxified Lignocellulosic Biomass Hydrolysates.</title>
        <authorList>
            <consortium name="DOE Joint Genome Institute"/>
            <person name="Walker C."/>
            <person name="Ryu S."/>
            <person name="Na H."/>
            <person name="Zane M."/>
            <person name="LaButti K."/>
            <person name="Lipzen A."/>
            <person name="Haridas S."/>
            <person name="Barry K."/>
            <person name="Grigoriev I.V."/>
            <person name="Quarterman J."/>
            <person name="Slininger P."/>
            <person name="Dien B."/>
            <person name="Trinh C.T."/>
        </authorList>
    </citation>
    <scope>NUCLEOTIDE SEQUENCE [LARGE SCALE GENOMIC DNA]</scope>
    <source>
        <strain evidence="10 11">YB392</strain>
    </source>
</reference>
<organism evidence="10 11">
    <name type="scientific">Yarrowia lipolytica</name>
    <name type="common">Candida lipolytica</name>
    <dbReference type="NCBI Taxonomy" id="4952"/>
    <lineage>
        <taxon>Eukaryota</taxon>
        <taxon>Fungi</taxon>
        <taxon>Dikarya</taxon>
        <taxon>Ascomycota</taxon>
        <taxon>Saccharomycotina</taxon>
        <taxon>Dipodascomycetes</taxon>
        <taxon>Dipodascales</taxon>
        <taxon>Dipodascales incertae sedis</taxon>
        <taxon>Yarrowia</taxon>
    </lineage>
</organism>
<evidence type="ECO:0000313" key="11">
    <source>
        <dbReference type="Proteomes" id="UP000256601"/>
    </source>
</evidence>
<name>A0A371C981_YARLL</name>
<dbReference type="GO" id="GO:0009277">
    <property type="term" value="C:fungal-type cell wall"/>
    <property type="evidence" value="ECO:0007669"/>
    <property type="project" value="TreeGrafter"/>
</dbReference>
<dbReference type="GO" id="GO:0004190">
    <property type="term" value="F:aspartic-type endopeptidase activity"/>
    <property type="evidence" value="ECO:0007669"/>
    <property type="project" value="UniProtKB-KW"/>
</dbReference>
<keyword evidence="3 8" id="KW-0732">Signal</keyword>
<dbReference type="SUPFAM" id="SSF50630">
    <property type="entry name" value="Acid proteases"/>
    <property type="match status" value="1"/>
</dbReference>
<keyword evidence="4" id="KW-0064">Aspartyl protease</keyword>
<feature type="compositionally biased region" description="Polar residues" evidence="7">
    <location>
        <begin position="397"/>
        <end position="410"/>
    </location>
</feature>
<proteinExistence type="inferred from homology"/>
<dbReference type="VEuPathDB" id="FungiDB:YALI0_C14938g"/>
<dbReference type="EMBL" id="KZ858972">
    <property type="protein sequence ID" value="RDW26864.1"/>
    <property type="molecule type" value="Genomic_DNA"/>
</dbReference>